<keyword evidence="2" id="KW-1185">Reference proteome</keyword>
<dbReference type="InterPro" id="IPR012292">
    <property type="entry name" value="Globin/Proto"/>
</dbReference>
<dbReference type="Proteomes" id="UP000606003">
    <property type="component" value="Unassembled WGS sequence"/>
</dbReference>
<proteinExistence type="predicted"/>
<dbReference type="Gene3D" id="1.10.490.10">
    <property type="entry name" value="Globins"/>
    <property type="match status" value="1"/>
</dbReference>
<name>A0ABR8JTM2_9BACT</name>
<reference evidence="1 2" key="1">
    <citation type="submission" date="2020-09" db="EMBL/GenBank/DDBJ databases">
        <authorList>
            <person name="Kim M.K."/>
        </authorList>
    </citation>
    <scope>NUCLEOTIDE SEQUENCE [LARGE SCALE GENOMIC DNA]</scope>
    <source>
        <strain evidence="1 2">BT189</strain>
    </source>
</reference>
<comment type="caution">
    <text evidence="1">The sequence shown here is derived from an EMBL/GenBank/DDBJ whole genome shotgun (WGS) entry which is preliminary data.</text>
</comment>
<accession>A0ABR8JTM2</accession>
<gene>
    <name evidence="1" type="ORF">IC234_02895</name>
</gene>
<evidence type="ECO:0000313" key="1">
    <source>
        <dbReference type="EMBL" id="MBD2721059.1"/>
    </source>
</evidence>
<dbReference type="RefSeq" id="WP_190922320.1">
    <property type="nucleotide sequence ID" value="NZ_JACXAC010000001.1"/>
</dbReference>
<dbReference type="EMBL" id="JACXAC010000001">
    <property type="protein sequence ID" value="MBD2721059.1"/>
    <property type="molecule type" value="Genomic_DNA"/>
</dbReference>
<sequence length="136" mass="15107">MLTPRFSDCISPLQCRRFVHQFAHRVAGDALLGRAFPRPHHAPDGGECAWWEQALLGNRYTGRPLQRDAAPLFTASQLERWCRLLETSLDEALDVLVAAEAKGHVLNLATMRAYWQFHRLGTGAHAPQQPAALAAA</sequence>
<dbReference type="SUPFAM" id="SSF46458">
    <property type="entry name" value="Globin-like"/>
    <property type="match status" value="1"/>
</dbReference>
<dbReference type="InterPro" id="IPR009050">
    <property type="entry name" value="Globin-like_sf"/>
</dbReference>
<organism evidence="1 2">
    <name type="scientific">Hymenobacter armeniacus</name>
    <dbReference type="NCBI Taxonomy" id="2771358"/>
    <lineage>
        <taxon>Bacteria</taxon>
        <taxon>Pseudomonadati</taxon>
        <taxon>Bacteroidota</taxon>
        <taxon>Cytophagia</taxon>
        <taxon>Cytophagales</taxon>
        <taxon>Hymenobacteraceae</taxon>
        <taxon>Hymenobacter</taxon>
    </lineage>
</organism>
<protein>
    <submittedName>
        <fullName evidence="1">Uncharacterized protein</fullName>
    </submittedName>
</protein>
<evidence type="ECO:0000313" key="2">
    <source>
        <dbReference type="Proteomes" id="UP000606003"/>
    </source>
</evidence>